<accession>A0A1D1XU91</accession>
<dbReference type="EMBL" id="GDJX01021981">
    <property type="protein sequence ID" value="JAT45955.1"/>
    <property type="molecule type" value="Transcribed_RNA"/>
</dbReference>
<dbReference type="PANTHER" id="PTHR31889:SF2">
    <property type="entry name" value="FUCOSYLTRANSFERASE 3"/>
    <property type="match status" value="1"/>
</dbReference>
<dbReference type="FunFam" id="3.40.50.11340:FF:000005">
    <property type="entry name" value="Galactoside 2-alpha-L-fucosyltransferase"/>
    <property type="match status" value="1"/>
</dbReference>
<evidence type="ECO:0000256" key="8">
    <source>
        <dbReference type="SAM" id="MobiDB-lite"/>
    </source>
</evidence>
<dbReference type="Gene3D" id="3.40.50.11340">
    <property type="match status" value="1"/>
</dbReference>
<dbReference type="GO" id="GO:0071555">
    <property type="term" value="P:cell wall organization"/>
    <property type="evidence" value="ECO:0007669"/>
    <property type="project" value="UniProtKB-UniRule"/>
</dbReference>
<dbReference type="GO" id="GO:0008107">
    <property type="term" value="F:galactoside 2-alpha-L-fucosyltransferase activity"/>
    <property type="evidence" value="ECO:0007669"/>
    <property type="project" value="InterPro"/>
</dbReference>
<evidence type="ECO:0000256" key="3">
    <source>
        <dbReference type="ARBA" id="ARBA00022679"/>
    </source>
</evidence>
<dbReference type="GO" id="GO:0042546">
    <property type="term" value="P:cell wall biogenesis"/>
    <property type="evidence" value="ECO:0007669"/>
    <property type="project" value="InterPro"/>
</dbReference>
<dbReference type="GO" id="GO:0032580">
    <property type="term" value="C:Golgi cisterna membrane"/>
    <property type="evidence" value="ECO:0007669"/>
    <property type="project" value="UniProtKB-SubCell"/>
</dbReference>
<feature type="region of interest" description="Disordered" evidence="8">
    <location>
        <begin position="73"/>
        <end position="117"/>
    </location>
</feature>
<evidence type="ECO:0000256" key="7">
    <source>
        <dbReference type="RuleBase" id="RU367004"/>
    </source>
</evidence>
<feature type="compositionally biased region" description="Basic and acidic residues" evidence="8">
    <location>
        <begin position="75"/>
        <end position="88"/>
    </location>
</feature>
<evidence type="ECO:0000256" key="2">
    <source>
        <dbReference type="ARBA" id="ARBA00022676"/>
    </source>
</evidence>
<keyword evidence="3 7" id="KW-0808">Transferase</keyword>
<reference evidence="9" key="1">
    <citation type="submission" date="2015-07" db="EMBL/GenBank/DDBJ databases">
        <title>Transcriptome Assembly of Anthurium amnicola.</title>
        <authorList>
            <person name="Suzuki J."/>
        </authorList>
    </citation>
    <scope>NUCLEOTIDE SEQUENCE</scope>
</reference>
<dbReference type="InterPro" id="IPR004938">
    <property type="entry name" value="XG_FTase"/>
</dbReference>
<comment type="function">
    <text evidence="7">May be involved in cell wall biosynthesis.</text>
</comment>
<keyword evidence="2 7" id="KW-0328">Glycosyltransferase</keyword>
<dbReference type="GO" id="GO:0009969">
    <property type="term" value="P:xyloglucan biosynthetic process"/>
    <property type="evidence" value="ECO:0007669"/>
    <property type="project" value="TreeGrafter"/>
</dbReference>
<dbReference type="Pfam" id="PF03254">
    <property type="entry name" value="XG_FTase"/>
    <property type="match status" value="1"/>
</dbReference>
<sequence>MRGGAPDPVREEMNGGGRGGSEHGEVGNPGPPVHRWVWVVVSCMALPTLVFVSGVHRLPVAVVPYLSGDVQSQRHVSEDGGRLREASQRRQRVARNGPQEDGELAPPRVASDPLPRDSLAAGGFDSESCLSRQEISLYRDKPPPWEPSSHLLQRLREYEARHKLCAPNTELYNETLSLLLRPGRPTTSGDPPPACKYLVWSPRDGLGNRMLSLASTFAYALLTRRVLLIDRSKDMADLFCEPFPETTWLLPPDHPLAPFYVFDKSYPQRYGKVLIGNKKRIPAFVYLHLAHDYTDDDKRFFCDPSGEEEEEEGSSPLHAIPWVVVRSNQYFIPALFLNPAFENELHRLFPEKEAVFHLLSRYLFHPTNAVWGLITRYYRAYLAMAEEKVGIQIRVFDNRAAPFDVVLKQILNCTLREKLLPEVTSTTRRPGVVSSGAGERTPTKSVLLTSLSSGYFERIKDMYWEHPAAGGGVVVRVHQPSHEEWQQTDSGGHDRKALAEMYLLGLSDALVTTAGSTFGYVAQALAGVRPRVMAAPAGGGVPEPACVRAASAEPCFQYPPSYDCRAGRRGDLGKVAPYVRHCEDVNWGLQLVERSQG</sequence>
<keyword evidence="4 7" id="KW-0333">Golgi apparatus</keyword>
<feature type="region of interest" description="Disordered" evidence="8">
    <location>
        <begin position="1"/>
        <end position="29"/>
    </location>
</feature>
<evidence type="ECO:0000256" key="1">
    <source>
        <dbReference type="ARBA" id="ARBA00010481"/>
    </source>
</evidence>
<comment type="similarity">
    <text evidence="1 7">Belongs to the glycosyltransferase 37 family.</text>
</comment>
<evidence type="ECO:0000256" key="6">
    <source>
        <dbReference type="ARBA" id="ARBA00023316"/>
    </source>
</evidence>
<dbReference type="PANTHER" id="PTHR31889">
    <property type="entry name" value="FUCOSYLTRANSFERASE 2-RELATED"/>
    <property type="match status" value="1"/>
</dbReference>
<comment type="subcellular location">
    <subcellularLocation>
        <location evidence="7">Golgi apparatus</location>
        <location evidence="7">Golgi stack membrane</location>
        <topology evidence="7">Single-pass type II membrane protein</topology>
    </subcellularLocation>
</comment>
<keyword evidence="6 7" id="KW-0961">Cell wall biogenesis/degradation</keyword>
<name>A0A1D1XU91_9ARAE</name>
<evidence type="ECO:0000256" key="5">
    <source>
        <dbReference type="ARBA" id="ARBA00023180"/>
    </source>
</evidence>
<evidence type="ECO:0000256" key="4">
    <source>
        <dbReference type="ARBA" id="ARBA00023034"/>
    </source>
</evidence>
<keyword evidence="5" id="KW-0325">Glycoprotein</keyword>
<gene>
    <name evidence="9" type="primary">FT1_8</name>
    <name evidence="9" type="ORF">g.65796</name>
</gene>
<proteinExistence type="inferred from homology"/>
<protein>
    <recommendedName>
        <fullName evidence="7">Fucosyltransferase</fullName>
        <ecNumber evidence="7">2.4.1.-</ecNumber>
    </recommendedName>
</protein>
<dbReference type="EC" id="2.4.1.-" evidence="7"/>
<organism evidence="9">
    <name type="scientific">Anthurium amnicola</name>
    <dbReference type="NCBI Taxonomy" id="1678845"/>
    <lineage>
        <taxon>Eukaryota</taxon>
        <taxon>Viridiplantae</taxon>
        <taxon>Streptophyta</taxon>
        <taxon>Embryophyta</taxon>
        <taxon>Tracheophyta</taxon>
        <taxon>Spermatophyta</taxon>
        <taxon>Magnoliopsida</taxon>
        <taxon>Liliopsida</taxon>
        <taxon>Araceae</taxon>
        <taxon>Pothoideae</taxon>
        <taxon>Potheae</taxon>
        <taxon>Anthurium</taxon>
    </lineage>
</organism>
<dbReference type="AlphaFoldDB" id="A0A1D1XU91"/>
<evidence type="ECO:0000313" key="9">
    <source>
        <dbReference type="EMBL" id="JAT45955.1"/>
    </source>
</evidence>